<keyword evidence="1" id="KW-0812">Transmembrane</keyword>
<evidence type="ECO:0000313" key="3">
    <source>
        <dbReference type="EMBL" id="HGU47421.1"/>
    </source>
</evidence>
<dbReference type="EMBL" id="DTBX01000072">
    <property type="protein sequence ID" value="HGQ55205.1"/>
    <property type="molecule type" value="Genomic_DNA"/>
</dbReference>
<keyword evidence="1" id="KW-0472">Membrane</keyword>
<name>A0A7C4S1E3_UNCW3</name>
<proteinExistence type="predicted"/>
<feature type="transmembrane region" description="Helical" evidence="1">
    <location>
        <begin position="7"/>
        <end position="28"/>
    </location>
</feature>
<protein>
    <submittedName>
        <fullName evidence="3">Uncharacterized protein</fullName>
    </submittedName>
</protein>
<feature type="transmembrane region" description="Helical" evidence="1">
    <location>
        <begin position="34"/>
        <end position="57"/>
    </location>
</feature>
<sequence>MFKIGALILGHLLVVIGSFLLTWGIFLLPKSEPTFLGILTSPLFGGLILIFGGICAFRNVRCKSLHKQKSSDKEKD</sequence>
<keyword evidence="1" id="KW-1133">Transmembrane helix</keyword>
<accession>A0A7C4S1E3</accession>
<gene>
    <name evidence="3" type="ORF">ENT60_02520</name>
    <name evidence="2" type="ORF">ENU28_01915</name>
</gene>
<reference evidence="3" key="1">
    <citation type="journal article" date="2020" name="mSystems">
        <title>Genome- and Community-Level Interaction Insights into Carbon Utilization and Element Cycling Functions of Hydrothermarchaeota in Hydrothermal Sediment.</title>
        <authorList>
            <person name="Zhou Z."/>
            <person name="Liu Y."/>
            <person name="Xu W."/>
            <person name="Pan J."/>
            <person name="Luo Z.H."/>
            <person name="Li M."/>
        </authorList>
    </citation>
    <scope>NUCLEOTIDE SEQUENCE [LARGE SCALE GENOMIC DNA]</scope>
    <source>
        <strain evidence="3">SpSt-594</strain>
        <strain evidence="2">SpSt-655</strain>
    </source>
</reference>
<dbReference type="AlphaFoldDB" id="A0A7C4S1E3"/>
<evidence type="ECO:0000313" key="2">
    <source>
        <dbReference type="EMBL" id="HGQ55205.1"/>
    </source>
</evidence>
<comment type="caution">
    <text evidence="3">The sequence shown here is derived from an EMBL/GenBank/DDBJ whole genome shotgun (WGS) entry which is preliminary data.</text>
</comment>
<dbReference type="EMBL" id="DSZH01000113">
    <property type="protein sequence ID" value="HGU47421.1"/>
    <property type="molecule type" value="Genomic_DNA"/>
</dbReference>
<organism evidence="3">
    <name type="scientific">candidate division WOR-3 bacterium</name>
    <dbReference type="NCBI Taxonomy" id="2052148"/>
    <lineage>
        <taxon>Bacteria</taxon>
        <taxon>Bacteria division WOR-3</taxon>
    </lineage>
</organism>
<evidence type="ECO:0000256" key="1">
    <source>
        <dbReference type="SAM" id="Phobius"/>
    </source>
</evidence>